<organism evidence="4 5">
    <name type="scientific">Prorocentrum cordatum</name>
    <dbReference type="NCBI Taxonomy" id="2364126"/>
    <lineage>
        <taxon>Eukaryota</taxon>
        <taxon>Sar</taxon>
        <taxon>Alveolata</taxon>
        <taxon>Dinophyceae</taxon>
        <taxon>Prorocentrales</taxon>
        <taxon>Prorocentraceae</taxon>
        <taxon>Prorocentrum</taxon>
    </lineage>
</organism>
<feature type="region of interest" description="Disordered" evidence="2">
    <location>
        <begin position="79"/>
        <end position="143"/>
    </location>
</feature>
<dbReference type="InterPro" id="IPR036188">
    <property type="entry name" value="FAD/NAD-bd_sf"/>
</dbReference>
<evidence type="ECO:0000313" key="5">
    <source>
        <dbReference type="Proteomes" id="UP001189429"/>
    </source>
</evidence>
<feature type="domain" description="Glucose-methanol-choline oxidoreductase C-terminal" evidence="3">
    <location>
        <begin position="172"/>
        <end position="281"/>
    </location>
</feature>
<evidence type="ECO:0000256" key="1">
    <source>
        <dbReference type="ARBA" id="ARBA00010790"/>
    </source>
</evidence>
<reference evidence="4" key="1">
    <citation type="submission" date="2023-10" db="EMBL/GenBank/DDBJ databases">
        <authorList>
            <person name="Chen Y."/>
            <person name="Shah S."/>
            <person name="Dougan E. K."/>
            <person name="Thang M."/>
            <person name="Chan C."/>
        </authorList>
    </citation>
    <scope>NUCLEOTIDE SEQUENCE [LARGE SCALE GENOMIC DNA]</scope>
</reference>
<dbReference type="EMBL" id="CAUYUJ010004192">
    <property type="protein sequence ID" value="CAK0808508.1"/>
    <property type="molecule type" value="Genomic_DNA"/>
</dbReference>
<accession>A0ABN9QSE1</accession>
<evidence type="ECO:0000256" key="2">
    <source>
        <dbReference type="SAM" id="MobiDB-lite"/>
    </source>
</evidence>
<dbReference type="Proteomes" id="UP001189429">
    <property type="component" value="Unassembled WGS sequence"/>
</dbReference>
<gene>
    <name evidence="4" type="ORF">PCOR1329_LOCUS14088</name>
</gene>
<comment type="similarity">
    <text evidence="1">Belongs to the GMC oxidoreductase family.</text>
</comment>
<dbReference type="Gene3D" id="3.50.50.60">
    <property type="entry name" value="FAD/NAD(P)-binding domain"/>
    <property type="match status" value="1"/>
</dbReference>
<evidence type="ECO:0000259" key="3">
    <source>
        <dbReference type="Pfam" id="PF05199"/>
    </source>
</evidence>
<dbReference type="Pfam" id="PF05199">
    <property type="entry name" value="GMC_oxred_C"/>
    <property type="match status" value="1"/>
</dbReference>
<feature type="compositionally biased region" description="Low complexity" evidence="2">
    <location>
        <begin position="83"/>
        <end position="131"/>
    </location>
</feature>
<evidence type="ECO:0000313" key="4">
    <source>
        <dbReference type="EMBL" id="CAK0808508.1"/>
    </source>
</evidence>
<comment type="caution">
    <text evidence="4">The sequence shown here is derived from an EMBL/GenBank/DDBJ whole genome shotgun (WGS) entry which is preliminary data.</text>
</comment>
<dbReference type="InterPro" id="IPR007867">
    <property type="entry name" value="GMC_OxRtase_C"/>
</dbReference>
<dbReference type="PANTHER" id="PTHR11552">
    <property type="entry name" value="GLUCOSE-METHANOL-CHOLINE GMC OXIDOREDUCTASE"/>
    <property type="match status" value="1"/>
</dbReference>
<dbReference type="SUPFAM" id="SSF51905">
    <property type="entry name" value="FAD/NAD(P)-binding domain"/>
    <property type="match status" value="1"/>
</dbReference>
<sequence>MCFRLRDGVDTLNSRASSLLGKARIALEYALFQSGPMSMAPSQLGVFARSSGDVRAPDLQWHVQPLSLDSWEQPLHPWPALPPASATSGPPAAALCASPAPTRATRPASTRGVLSPLAARAARGPASAPPSGQRPSTPTERGPRFGVLFCARLAWPRVAARAAAPPSALRARAVAARALRKTREIAGHLDPALGAREHLPGVEVESDEDLALAAGRIGTSIFHPAGTTAMGPSGDPGAVLDGQLRVRDGRGGTIAGLRVADCGSMPRLVSGNTSLPTMALAEKAARTILAGER</sequence>
<protein>
    <recommendedName>
        <fullName evidence="3">Glucose-methanol-choline oxidoreductase C-terminal domain-containing protein</fullName>
    </recommendedName>
</protein>
<keyword evidence="5" id="KW-1185">Reference proteome</keyword>
<name>A0ABN9QSE1_9DINO</name>
<dbReference type="SUPFAM" id="SSF54373">
    <property type="entry name" value="FAD-linked reductases, C-terminal domain"/>
    <property type="match status" value="1"/>
</dbReference>
<dbReference type="InterPro" id="IPR012132">
    <property type="entry name" value="GMC_OxRdtase"/>
</dbReference>
<dbReference type="PANTHER" id="PTHR11552:SF147">
    <property type="entry name" value="CHOLINE DEHYDROGENASE, MITOCHONDRIAL"/>
    <property type="match status" value="1"/>
</dbReference>
<proteinExistence type="inferred from homology"/>
<dbReference type="Gene3D" id="3.30.560.10">
    <property type="entry name" value="Glucose Oxidase, domain 3"/>
    <property type="match status" value="1"/>
</dbReference>